<dbReference type="Proteomes" id="UP000247437">
    <property type="component" value="Unassembled WGS sequence"/>
</dbReference>
<accession>A0A2W0EVI9</accession>
<dbReference type="EMBL" id="PDLL01000217">
    <property type="protein sequence ID" value="PYY69221.1"/>
    <property type="molecule type" value="Genomic_DNA"/>
</dbReference>
<proteinExistence type="predicted"/>
<comment type="caution">
    <text evidence="1">The sequence shown here is derived from an EMBL/GenBank/DDBJ whole genome shotgun (WGS) entry which is preliminary data.</text>
</comment>
<reference evidence="1 2" key="1">
    <citation type="journal article" date="2018" name="Appl. Microbiol. Biotechnol.">
        <title>Characterization of the caprolactam degradation pathway in Pseudomonas jessenii using mass spectrometry-based proteomics.</title>
        <authorList>
            <person name="Otzen M."/>
            <person name="Palacio C."/>
            <person name="Janssen D.B."/>
        </authorList>
    </citation>
    <scope>NUCLEOTIDE SEQUENCE [LARGE SCALE GENOMIC DNA]</scope>
    <source>
        <strain evidence="1 2">GO3</strain>
    </source>
</reference>
<organism evidence="1 2">
    <name type="scientific">Pseudomonas jessenii</name>
    <dbReference type="NCBI Taxonomy" id="77298"/>
    <lineage>
        <taxon>Bacteria</taxon>
        <taxon>Pseudomonadati</taxon>
        <taxon>Pseudomonadota</taxon>
        <taxon>Gammaproteobacteria</taxon>
        <taxon>Pseudomonadales</taxon>
        <taxon>Pseudomonadaceae</taxon>
        <taxon>Pseudomonas</taxon>
    </lineage>
</organism>
<dbReference type="OrthoDB" id="7033561at2"/>
<gene>
    <name evidence="1" type="ORF">CRX42_17695</name>
</gene>
<dbReference type="AlphaFoldDB" id="A0A2W0EVI9"/>
<sequence>MPESDLKRIPVGASLLAMVVNDNAGSLTPRGVLRLIASRLAPTGGTRFAQTRGHIHMLFRSSWRPD</sequence>
<name>A0A2W0EVI9_PSEJE</name>
<protein>
    <submittedName>
        <fullName evidence="1">Uncharacterized protein</fullName>
    </submittedName>
</protein>
<evidence type="ECO:0000313" key="2">
    <source>
        <dbReference type="Proteomes" id="UP000247437"/>
    </source>
</evidence>
<evidence type="ECO:0000313" key="1">
    <source>
        <dbReference type="EMBL" id="PYY69221.1"/>
    </source>
</evidence>